<reference evidence="1 2" key="1">
    <citation type="journal article" date="2015" name="Nature">
        <title>rRNA introns, odd ribosomes, and small enigmatic genomes across a large radiation of phyla.</title>
        <authorList>
            <person name="Brown C.T."/>
            <person name="Hug L.A."/>
            <person name="Thomas B.C."/>
            <person name="Sharon I."/>
            <person name="Castelle C.J."/>
            <person name="Singh A."/>
            <person name="Wilkins M.J."/>
            <person name="Williams K.H."/>
            <person name="Banfield J.F."/>
        </authorList>
    </citation>
    <scope>NUCLEOTIDE SEQUENCE [LARGE SCALE GENOMIC DNA]</scope>
</reference>
<name>A0A0G1CB16_9BACT</name>
<sequence length="70" mass="7969">MFKEQEPEKTKIRTELIGRWTGPIDRKNYNEGSVPPEEWPYGPPDLHQKACALFGGHIYCDCEASDESAT</sequence>
<evidence type="ECO:0000313" key="1">
    <source>
        <dbReference type="EMBL" id="KKS82860.1"/>
    </source>
</evidence>
<proteinExistence type="predicted"/>
<gene>
    <name evidence="1" type="ORF">UV58_C0004G0033</name>
</gene>
<dbReference type="EMBL" id="LCFA01000004">
    <property type="protein sequence ID" value="KKS82860.1"/>
    <property type="molecule type" value="Genomic_DNA"/>
</dbReference>
<protein>
    <submittedName>
        <fullName evidence="1">Uncharacterized protein</fullName>
    </submittedName>
</protein>
<dbReference type="Proteomes" id="UP000034810">
    <property type="component" value="Unassembled WGS sequence"/>
</dbReference>
<dbReference type="AlphaFoldDB" id="A0A0G1CB16"/>
<comment type="caution">
    <text evidence="1">The sequence shown here is derived from an EMBL/GenBank/DDBJ whole genome shotgun (WGS) entry which is preliminary data.</text>
</comment>
<evidence type="ECO:0000313" key="2">
    <source>
        <dbReference type="Proteomes" id="UP000034810"/>
    </source>
</evidence>
<accession>A0A0G1CB16</accession>
<organism evidence="1 2">
    <name type="scientific">Candidatus Wolfebacteria bacterium GW2011_GWC1_43_10</name>
    <dbReference type="NCBI Taxonomy" id="1619011"/>
    <lineage>
        <taxon>Bacteria</taxon>
        <taxon>Candidatus Wolfeibacteriota</taxon>
    </lineage>
</organism>